<reference evidence="2 3" key="1">
    <citation type="submission" date="2020-02" db="EMBL/GenBank/DDBJ databases">
        <authorList>
            <person name="Ferguson B K."/>
        </authorList>
    </citation>
    <scope>NUCLEOTIDE SEQUENCE [LARGE SCALE GENOMIC DNA]</scope>
</reference>
<organism evidence="2 3">
    <name type="scientific">Nesidiocoris tenuis</name>
    <dbReference type="NCBI Taxonomy" id="355587"/>
    <lineage>
        <taxon>Eukaryota</taxon>
        <taxon>Metazoa</taxon>
        <taxon>Ecdysozoa</taxon>
        <taxon>Arthropoda</taxon>
        <taxon>Hexapoda</taxon>
        <taxon>Insecta</taxon>
        <taxon>Pterygota</taxon>
        <taxon>Neoptera</taxon>
        <taxon>Paraneoptera</taxon>
        <taxon>Hemiptera</taxon>
        <taxon>Heteroptera</taxon>
        <taxon>Panheteroptera</taxon>
        <taxon>Cimicomorpha</taxon>
        <taxon>Miridae</taxon>
        <taxon>Dicyphina</taxon>
        <taxon>Nesidiocoris</taxon>
    </lineage>
</organism>
<evidence type="ECO:0000256" key="1">
    <source>
        <dbReference type="SAM" id="MobiDB-lite"/>
    </source>
</evidence>
<accession>A0A6H5GYA3</accession>
<gene>
    <name evidence="2" type="ORF">NTEN_LOCUS13547</name>
</gene>
<name>A0A6H5GYA3_9HEMI</name>
<evidence type="ECO:0000313" key="2">
    <source>
        <dbReference type="EMBL" id="CAB0008301.1"/>
    </source>
</evidence>
<dbReference type="Proteomes" id="UP000479000">
    <property type="component" value="Unassembled WGS sequence"/>
</dbReference>
<feature type="compositionally biased region" description="Basic and acidic residues" evidence="1">
    <location>
        <begin position="58"/>
        <end position="68"/>
    </location>
</feature>
<protein>
    <submittedName>
        <fullName evidence="2">Uncharacterized protein</fullName>
    </submittedName>
</protein>
<dbReference type="EMBL" id="CADCXU010020365">
    <property type="protein sequence ID" value="CAB0008301.1"/>
    <property type="molecule type" value="Genomic_DNA"/>
</dbReference>
<proteinExistence type="predicted"/>
<keyword evidence="3" id="KW-1185">Reference proteome</keyword>
<dbReference type="AlphaFoldDB" id="A0A6H5GYA3"/>
<evidence type="ECO:0000313" key="3">
    <source>
        <dbReference type="Proteomes" id="UP000479000"/>
    </source>
</evidence>
<feature type="compositionally biased region" description="Basic and acidic residues" evidence="1">
    <location>
        <begin position="35"/>
        <end position="51"/>
    </location>
</feature>
<sequence length="195" mass="22506">MAVNKQDSKSLDILGIQRRDVSPYVISEVSCWGHSDSDESGEHRDDFHRSESEEDDQEREHSRSDNRRGKPKRHSHSSEEDGDESLHSALGRAFGLHVGRPTWSVNPGYQVTYDIGTKPGYHSSSSVKYYKWSTTPSWSYTLGRQLGRQNDIGPESFQVGSVKYRRRPMIWRSNSGRQFRRYGGRESFHSGRRRN</sequence>
<feature type="region of interest" description="Disordered" evidence="1">
    <location>
        <begin position="31"/>
        <end position="86"/>
    </location>
</feature>